<gene>
    <name evidence="8" type="ordered locus">FFONT_1268</name>
</gene>
<dbReference type="InterPro" id="IPR022952">
    <property type="entry name" value="Archease_arc"/>
</dbReference>
<dbReference type="HOGENOM" id="CLU_111362_3_0_2"/>
<keyword evidence="3 6" id="KW-0479">Metal-binding</keyword>
<evidence type="ECO:0000256" key="2">
    <source>
        <dbReference type="ARBA" id="ARBA00022694"/>
    </source>
</evidence>
<dbReference type="STRING" id="1163730.FFONT_1268"/>
<dbReference type="GO" id="GO:0005509">
    <property type="term" value="F:calcium ion binding"/>
    <property type="evidence" value="ECO:0007669"/>
    <property type="project" value="UniProtKB-UniRule"/>
</dbReference>
<dbReference type="AlphaFoldDB" id="I0A2P9"/>
<keyword evidence="4 6" id="KW-0106">Calcium</keyword>
<evidence type="ECO:0000256" key="5">
    <source>
        <dbReference type="ARBA" id="ARBA00024970"/>
    </source>
</evidence>
<comment type="similarity">
    <text evidence="1 6">Belongs to the archease family.</text>
</comment>
<dbReference type="FunCoup" id="I0A2P9">
    <property type="interactions" value="59"/>
</dbReference>
<reference evidence="8 9" key="2">
    <citation type="journal article" date="2014" name="Extremophiles">
        <title>Analysis of the complete genome of Fervidococcus fontis confirms the distinct phylogenetic position of the order Fervidicoccales and suggests its environmental function.</title>
        <authorList>
            <person name="Lebedinsky A.V."/>
            <person name="Mardanov A.V."/>
            <person name="Kublanov I.V."/>
            <person name="Gumerov V.M."/>
            <person name="Beletsky A.V."/>
            <person name="Perevalova A.A."/>
            <person name="Bidzhieva S.Kh."/>
            <person name="Bonch-Osmolovskaya E.A."/>
            <person name="Skryabin K.G."/>
            <person name="Ravin N.V."/>
        </authorList>
    </citation>
    <scope>NUCLEOTIDE SEQUENCE [LARGE SCALE GENOMIC DNA]</scope>
    <source>
        <strain evidence="9">DSM 19380 / VKM B-2539 / Kam940</strain>
    </source>
</reference>
<protein>
    <recommendedName>
        <fullName evidence="6">Protein archease</fullName>
    </recommendedName>
</protein>
<dbReference type="InterPro" id="IPR023572">
    <property type="entry name" value="Archease_dom"/>
</dbReference>
<evidence type="ECO:0000259" key="7">
    <source>
        <dbReference type="Pfam" id="PF01951"/>
    </source>
</evidence>
<sequence>MIKMEGEGYSFEEHTSDVIIVARGKTLERAFEYIAKGLMEIMTNPSQIDIKEKKELKVNGFDLENLLYRWVEEFLYLFDAEGFLAREIKVEKIEKLNEEYLVNGVAYGERYNERKHESRTHVKAPTYSQINVTRESDLWKLKITVDI</sequence>
<dbReference type="eggNOG" id="arCOG04055">
    <property type="taxonomic scope" value="Archaea"/>
</dbReference>
<dbReference type="InterPro" id="IPR036820">
    <property type="entry name" value="Archease_dom_sf"/>
</dbReference>
<dbReference type="EMBL" id="CP003423">
    <property type="protein sequence ID" value="AFH43256.1"/>
    <property type="molecule type" value="Genomic_DNA"/>
</dbReference>
<keyword evidence="9" id="KW-1185">Reference proteome</keyword>
<dbReference type="KEGG" id="ffo:FFONT_1268"/>
<keyword evidence="2 6" id="KW-0819">tRNA processing</keyword>
<evidence type="ECO:0000256" key="1">
    <source>
        <dbReference type="ARBA" id="ARBA00007963"/>
    </source>
</evidence>
<evidence type="ECO:0000256" key="6">
    <source>
        <dbReference type="HAMAP-Rule" id="MF_01222"/>
    </source>
</evidence>
<dbReference type="PANTHER" id="PTHR12682">
    <property type="entry name" value="ARCHEASE"/>
    <property type="match status" value="1"/>
</dbReference>
<name>I0A2P9_FERFK</name>
<comment type="function">
    <text evidence="5 6">Activates the tRNA-splicing ligase complex by facilitating the enzymatic turnover of catalytic subunit RtcB. Acts by promoting the guanylylation of RtcB, a key intermediate step in tRNA ligation. Can also alter the NTP specificity of RtcB such that ATP, dGTP or ITP is used efficiently.</text>
</comment>
<feature type="binding site" evidence="6">
    <location>
        <position position="147"/>
    </location>
    <ligand>
        <name>Ca(2+)</name>
        <dbReference type="ChEBI" id="CHEBI:29108"/>
    </ligand>
</feature>
<feature type="binding site" evidence="6">
    <location>
        <position position="17"/>
    </location>
    <ligand>
        <name>Ca(2+)</name>
        <dbReference type="ChEBI" id="CHEBI:29108"/>
    </ligand>
</feature>
<dbReference type="NCBIfam" id="NF001617">
    <property type="entry name" value="PRK00407.1"/>
    <property type="match status" value="1"/>
</dbReference>
<evidence type="ECO:0000313" key="8">
    <source>
        <dbReference type="EMBL" id="AFH43256.1"/>
    </source>
</evidence>
<organism evidence="8 9">
    <name type="scientific">Fervidicoccus fontis (strain DSM 19380 / JCM 18336 / VKM B-2539 / Kam940)</name>
    <dbReference type="NCBI Taxonomy" id="1163730"/>
    <lineage>
        <taxon>Archaea</taxon>
        <taxon>Thermoproteota</taxon>
        <taxon>Thermoprotei</taxon>
        <taxon>Fervidicoccales</taxon>
        <taxon>Fervidicoccaceae</taxon>
        <taxon>Fervidicoccus</taxon>
    </lineage>
</organism>
<accession>I0A2P9</accession>
<dbReference type="Proteomes" id="UP000007391">
    <property type="component" value="Chromosome"/>
</dbReference>
<evidence type="ECO:0000256" key="4">
    <source>
        <dbReference type="ARBA" id="ARBA00022837"/>
    </source>
</evidence>
<dbReference type="InParanoid" id="I0A2P9"/>
<dbReference type="SUPFAM" id="SSF69819">
    <property type="entry name" value="MTH1598-like"/>
    <property type="match status" value="1"/>
</dbReference>
<feature type="binding site" evidence="6">
    <location>
        <position position="146"/>
    </location>
    <ligand>
        <name>Ca(2+)</name>
        <dbReference type="ChEBI" id="CHEBI:29108"/>
    </ligand>
</feature>
<evidence type="ECO:0000256" key="3">
    <source>
        <dbReference type="ARBA" id="ARBA00022723"/>
    </source>
</evidence>
<dbReference type="Gene3D" id="3.55.10.10">
    <property type="entry name" value="Archease domain"/>
    <property type="match status" value="1"/>
</dbReference>
<dbReference type="HAMAP" id="MF_01222">
    <property type="entry name" value="Archease_arch"/>
    <property type="match status" value="1"/>
</dbReference>
<dbReference type="PANTHER" id="PTHR12682:SF11">
    <property type="entry name" value="PROTEIN ARCHEASE"/>
    <property type="match status" value="1"/>
</dbReference>
<reference evidence="9" key="1">
    <citation type="submission" date="2012-03" db="EMBL/GenBank/DDBJ databases">
        <title>Fervidicoccus fontis complete genome analysis confirms its distinct phylogenetic position and predicts its environmental function.</title>
        <authorList>
            <person name="Lebedinsky A.V."/>
            <person name="Mardanov A.V."/>
            <person name="Gumerov V.M."/>
            <person name="Beletsky A.V."/>
            <person name="Kublanov I.V."/>
            <person name="Perevalova A.A."/>
            <person name="Bonch-Osmolovskaya E.A."/>
            <person name="Ravin N.V."/>
            <person name="Skryabin K.G."/>
        </authorList>
    </citation>
    <scope>NUCLEOTIDE SEQUENCE [LARGE SCALE GENOMIC DNA]</scope>
    <source>
        <strain evidence="9">DSM 19380 / VKM B-2539 / Kam940</strain>
    </source>
</reference>
<dbReference type="InterPro" id="IPR002804">
    <property type="entry name" value="Archease"/>
</dbReference>
<evidence type="ECO:0000313" key="9">
    <source>
        <dbReference type="Proteomes" id="UP000007391"/>
    </source>
</evidence>
<feature type="domain" description="Archease" evidence="7">
    <location>
        <begin position="9"/>
        <end position="147"/>
    </location>
</feature>
<dbReference type="GO" id="GO:0006388">
    <property type="term" value="P:tRNA splicing, via endonucleolytic cleavage and ligation"/>
    <property type="evidence" value="ECO:0007669"/>
    <property type="project" value="UniProtKB-UniRule"/>
</dbReference>
<proteinExistence type="inferred from homology"/>
<dbReference type="Pfam" id="PF01951">
    <property type="entry name" value="Archease"/>
    <property type="match status" value="1"/>
</dbReference>